<dbReference type="SUPFAM" id="SSF51445">
    <property type="entry name" value="(Trans)glycosidases"/>
    <property type="match status" value="1"/>
</dbReference>
<gene>
    <name evidence="1" type="ORF">OMP40_14715</name>
</gene>
<proteinExistence type="predicted"/>
<sequence>MFGSAINTLNAPTKLDAFKQSGSNFARRDAYLGEILPNTTVSAYLASMQSGTGVSDPATWDWSKYDPWITDYYNRGIKILLIMSYNTGWLSHDGTWWSPPTNWVVYEDVVKKNLSALSR</sequence>
<name>A0A9X4QTJ2_9BACL</name>
<protein>
    <submittedName>
        <fullName evidence="1">Uncharacterized protein</fullName>
    </submittedName>
</protein>
<reference evidence="1" key="1">
    <citation type="submission" date="2022-10" db="EMBL/GenBank/DDBJ databases">
        <title>Comparative genomic analysis of Cohnella hashimotonis sp. nov., isolated from the International Space Station.</title>
        <authorList>
            <person name="Simpson A."/>
            <person name="Venkateswaran K."/>
        </authorList>
    </citation>
    <scope>NUCLEOTIDE SEQUENCE</scope>
    <source>
        <strain evidence="1">DSM 28161</strain>
    </source>
</reference>
<dbReference type="RefSeq" id="WP_277532303.1">
    <property type="nucleotide sequence ID" value="NZ_JAPDIA010000003.1"/>
</dbReference>
<dbReference type="Gene3D" id="3.20.20.80">
    <property type="entry name" value="Glycosidases"/>
    <property type="match status" value="1"/>
</dbReference>
<dbReference type="EMBL" id="JAPDIA010000003">
    <property type="protein sequence ID" value="MDG0810464.1"/>
    <property type="molecule type" value="Genomic_DNA"/>
</dbReference>
<keyword evidence="2" id="KW-1185">Reference proteome</keyword>
<evidence type="ECO:0000313" key="1">
    <source>
        <dbReference type="EMBL" id="MDG0810464.1"/>
    </source>
</evidence>
<organism evidence="1 2">
    <name type="scientific">Cohnella rhizosphaerae</name>
    <dbReference type="NCBI Taxonomy" id="1457232"/>
    <lineage>
        <taxon>Bacteria</taxon>
        <taxon>Bacillati</taxon>
        <taxon>Bacillota</taxon>
        <taxon>Bacilli</taxon>
        <taxon>Bacillales</taxon>
        <taxon>Paenibacillaceae</taxon>
        <taxon>Cohnella</taxon>
    </lineage>
</organism>
<comment type="caution">
    <text evidence="1">The sequence shown here is derived from an EMBL/GenBank/DDBJ whole genome shotgun (WGS) entry which is preliminary data.</text>
</comment>
<accession>A0A9X4QTJ2</accession>
<dbReference type="AlphaFoldDB" id="A0A9X4QTJ2"/>
<dbReference type="Proteomes" id="UP001153404">
    <property type="component" value="Unassembled WGS sequence"/>
</dbReference>
<evidence type="ECO:0000313" key="2">
    <source>
        <dbReference type="Proteomes" id="UP001153404"/>
    </source>
</evidence>
<dbReference type="InterPro" id="IPR017853">
    <property type="entry name" value="GH"/>
</dbReference>